<gene>
    <name evidence="1" type="ORF">QAD02_019686</name>
</gene>
<proteinExistence type="predicted"/>
<evidence type="ECO:0000313" key="1">
    <source>
        <dbReference type="EMBL" id="KAJ8683894.1"/>
    </source>
</evidence>
<accession>A0ACC2PKV1</accession>
<name>A0ACC2PKV1_9HYME</name>
<comment type="caution">
    <text evidence="1">The sequence shown here is derived from an EMBL/GenBank/DDBJ whole genome shotgun (WGS) entry which is preliminary data.</text>
</comment>
<protein>
    <submittedName>
        <fullName evidence="1">Uncharacterized protein</fullName>
    </submittedName>
</protein>
<keyword evidence="2" id="KW-1185">Reference proteome</keyword>
<sequence>MLHLCMNIHRYDTSLLRNQITKRHFFRWLIVIFNGPDERRIQQVGPNRACAEWLLKNGASVRWKGSSEYLTDYNLLPKDDFTHKIQSVDATGAAIHHIGFQNFSGCEDVEEVKLVQCPYIENAAMPALLILKDTLKKLEVIECRNVTDEGLLELKNLRNLESLKLGGDMPYLKDKSNLLSQLSHALPNCKISYDE</sequence>
<dbReference type="Proteomes" id="UP001239111">
    <property type="component" value="Chromosome 1"/>
</dbReference>
<organism evidence="1 2">
    <name type="scientific">Eretmocerus hayati</name>
    <dbReference type="NCBI Taxonomy" id="131215"/>
    <lineage>
        <taxon>Eukaryota</taxon>
        <taxon>Metazoa</taxon>
        <taxon>Ecdysozoa</taxon>
        <taxon>Arthropoda</taxon>
        <taxon>Hexapoda</taxon>
        <taxon>Insecta</taxon>
        <taxon>Pterygota</taxon>
        <taxon>Neoptera</taxon>
        <taxon>Endopterygota</taxon>
        <taxon>Hymenoptera</taxon>
        <taxon>Apocrita</taxon>
        <taxon>Proctotrupomorpha</taxon>
        <taxon>Chalcidoidea</taxon>
        <taxon>Aphelinidae</taxon>
        <taxon>Aphelininae</taxon>
        <taxon>Eretmocerus</taxon>
    </lineage>
</organism>
<evidence type="ECO:0000313" key="2">
    <source>
        <dbReference type="Proteomes" id="UP001239111"/>
    </source>
</evidence>
<dbReference type="EMBL" id="CM056741">
    <property type="protein sequence ID" value="KAJ8683894.1"/>
    <property type="molecule type" value="Genomic_DNA"/>
</dbReference>
<reference evidence="1" key="1">
    <citation type="submission" date="2023-04" db="EMBL/GenBank/DDBJ databases">
        <title>A chromosome-level genome assembly of the parasitoid wasp Eretmocerus hayati.</title>
        <authorList>
            <person name="Zhong Y."/>
            <person name="Liu S."/>
            <person name="Liu Y."/>
        </authorList>
    </citation>
    <scope>NUCLEOTIDE SEQUENCE</scope>
    <source>
        <strain evidence="1">ZJU_SS_LIU_2023</strain>
    </source>
</reference>